<dbReference type="InterPro" id="IPR050194">
    <property type="entry name" value="Glycosyltransferase_grp1"/>
</dbReference>
<dbReference type="InterPro" id="IPR001296">
    <property type="entry name" value="Glyco_trans_1"/>
</dbReference>
<dbReference type="Gene3D" id="3.40.50.2000">
    <property type="entry name" value="Glycogen Phosphorylase B"/>
    <property type="match status" value="2"/>
</dbReference>
<dbReference type="OrthoDB" id="3199616at2"/>
<proteinExistence type="predicted"/>
<keyword evidence="3" id="KW-0808">Transferase</keyword>
<dbReference type="AlphaFoldDB" id="A0A1M5B1M8"/>
<dbReference type="EMBL" id="FQUW01000025">
    <property type="protein sequence ID" value="SHF36359.1"/>
    <property type="molecule type" value="Genomic_DNA"/>
</dbReference>
<dbReference type="GO" id="GO:0016758">
    <property type="term" value="F:hexosyltransferase activity"/>
    <property type="evidence" value="ECO:0007669"/>
    <property type="project" value="TreeGrafter"/>
</dbReference>
<dbReference type="Pfam" id="PF13439">
    <property type="entry name" value="Glyco_transf_4"/>
    <property type="match status" value="1"/>
</dbReference>
<evidence type="ECO:0000259" key="2">
    <source>
        <dbReference type="Pfam" id="PF13439"/>
    </source>
</evidence>
<protein>
    <submittedName>
        <fullName evidence="3">Glycosyltransferase involved in cell wall bisynthesis</fullName>
    </submittedName>
</protein>
<gene>
    <name evidence="3" type="ORF">SAMN02745218_02058</name>
</gene>
<dbReference type="CDD" id="cd03808">
    <property type="entry name" value="GT4_CapM-like"/>
    <property type="match status" value="1"/>
</dbReference>
<dbReference type="Pfam" id="PF00534">
    <property type="entry name" value="Glycos_transf_1"/>
    <property type="match status" value="1"/>
</dbReference>
<dbReference type="RefSeq" id="WP_073165885.1">
    <property type="nucleotide sequence ID" value="NZ_FQUW01000025.1"/>
</dbReference>
<name>A0A1M5B1M8_9FIRM</name>
<sequence length="383" mass="42525">MRRRKVLHVIRPAKGGMKNHLISLLSLGDKNFFEPLVACPPGNMAREIKELGIKVFPIPLVGEISPRSDWRVVRQLVDILTAEKVTILHAHSSKAGLVARIAARIARTPVVFMTVHNSIFYEFWPSWKKTIYALGEKFLARYTHRILTVSEALREELLIKEKLPPEQVITIHNGIDPALYSDEVDRVAVLRSLSLPPSGPLVGTIARLAPQKGLTNFIQAAAILCSKHQVNFMIVGDGPLRKALEQQANFLGLNGRLFFTGERKDIPRILAAMDVFVLPSITEGLPLTVLEAMAAGKPVVATRVGGLPEIVLDGETGLLVPPQDPRALAQAIEHLLLKRKEAEEMGQRGRKRVIRFFTVEAMVRKIEEEYKSALLNLGLLSAR</sequence>
<reference evidence="4" key="1">
    <citation type="submission" date="2016-11" db="EMBL/GenBank/DDBJ databases">
        <authorList>
            <person name="Varghese N."/>
            <person name="Submissions S."/>
        </authorList>
    </citation>
    <scope>NUCLEOTIDE SEQUENCE [LARGE SCALE GENOMIC DNA]</scope>
    <source>
        <strain evidence="4">DSM 11792</strain>
    </source>
</reference>
<feature type="domain" description="Glycosyl transferase family 1" evidence="1">
    <location>
        <begin position="195"/>
        <end position="352"/>
    </location>
</feature>
<evidence type="ECO:0000313" key="3">
    <source>
        <dbReference type="EMBL" id="SHF36359.1"/>
    </source>
</evidence>
<keyword evidence="4" id="KW-1185">Reference proteome</keyword>
<dbReference type="Proteomes" id="UP000184196">
    <property type="component" value="Unassembled WGS sequence"/>
</dbReference>
<dbReference type="PANTHER" id="PTHR45947:SF3">
    <property type="entry name" value="SULFOQUINOVOSYL TRANSFERASE SQD2"/>
    <property type="match status" value="1"/>
</dbReference>
<dbReference type="InterPro" id="IPR028098">
    <property type="entry name" value="Glyco_trans_4-like_N"/>
</dbReference>
<evidence type="ECO:0000259" key="1">
    <source>
        <dbReference type="Pfam" id="PF00534"/>
    </source>
</evidence>
<organism evidence="3 4">
    <name type="scientific">Desulfofundulus australicus DSM 11792</name>
    <dbReference type="NCBI Taxonomy" id="1121425"/>
    <lineage>
        <taxon>Bacteria</taxon>
        <taxon>Bacillati</taxon>
        <taxon>Bacillota</taxon>
        <taxon>Clostridia</taxon>
        <taxon>Eubacteriales</taxon>
        <taxon>Peptococcaceae</taxon>
        <taxon>Desulfofundulus</taxon>
    </lineage>
</organism>
<dbReference type="PANTHER" id="PTHR45947">
    <property type="entry name" value="SULFOQUINOVOSYL TRANSFERASE SQD2"/>
    <property type="match status" value="1"/>
</dbReference>
<evidence type="ECO:0000313" key="4">
    <source>
        <dbReference type="Proteomes" id="UP000184196"/>
    </source>
</evidence>
<feature type="domain" description="Glycosyltransferase subfamily 4-like N-terminal" evidence="2">
    <location>
        <begin position="15"/>
        <end position="178"/>
    </location>
</feature>
<accession>A0A1M5B1M8</accession>
<dbReference type="SUPFAM" id="SSF53756">
    <property type="entry name" value="UDP-Glycosyltransferase/glycogen phosphorylase"/>
    <property type="match status" value="1"/>
</dbReference>